<accession>A0A9D4QQD1</accession>
<keyword evidence="2" id="KW-1185">Reference proteome</keyword>
<evidence type="ECO:0000313" key="2">
    <source>
        <dbReference type="Proteomes" id="UP000828390"/>
    </source>
</evidence>
<reference evidence="1" key="2">
    <citation type="submission" date="2020-11" db="EMBL/GenBank/DDBJ databases">
        <authorList>
            <person name="McCartney M.A."/>
            <person name="Auch B."/>
            <person name="Kono T."/>
            <person name="Mallez S."/>
            <person name="Becker A."/>
            <person name="Gohl D.M."/>
            <person name="Silverstein K.A.T."/>
            <person name="Koren S."/>
            <person name="Bechman K.B."/>
            <person name="Herman A."/>
            <person name="Abrahante J.E."/>
            <person name="Garbe J."/>
        </authorList>
    </citation>
    <scope>NUCLEOTIDE SEQUENCE</scope>
    <source>
        <strain evidence="1">Duluth1</strain>
        <tissue evidence="1">Whole animal</tissue>
    </source>
</reference>
<dbReference type="Proteomes" id="UP000828390">
    <property type="component" value="Unassembled WGS sequence"/>
</dbReference>
<evidence type="ECO:0000313" key="1">
    <source>
        <dbReference type="EMBL" id="KAH3839383.1"/>
    </source>
</evidence>
<gene>
    <name evidence="1" type="ORF">DPMN_112812</name>
</gene>
<name>A0A9D4QQD1_DREPO</name>
<dbReference type="AlphaFoldDB" id="A0A9D4QQD1"/>
<comment type="caution">
    <text evidence="1">The sequence shown here is derived from an EMBL/GenBank/DDBJ whole genome shotgun (WGS) entry which is preliminary data.</text>
</comment>
<protein>
    <submittedName>
        <fullName evidence="1">Uncharacterized protein</fullName>
    </submittedName>
</protein>
<organism evidence="1 2">
    <name type="scientific">Dreissena polymorpha</name>
    <name type="common">Zebra mussel</name>
    <name type="synonym">Mytilus polymorpha</name>
    <dbReference type="NCBI Taxonomy" id="45954"/>
    <lineage>
        <taxon>Eukaryota</taxon>
        <taxon>Metazoa</taxon>
        <taxon>Spiralia</taxon>
        <taxon>Lophotrochozoa</taxon>
        <taxon>Mollusca</taxon>
        <taxon>Bivalvia</taxon>
        <taxon>Autobranchia</taxon>
        <taxon>Heteroconchia</taxon>
        <taxon>Euheterodonta</taxon>
        <taxon>Imparidentia</taxon>
        <taxon>Neoheterodontei</taxon>
        <taxon>Myida</taxon>
        <taxon>Dreissenoidea</taxon>
        <taxon>Dreissenidae</taxon>
        <taxon>Dreissena</taxon>
    </lineage>
</organism>
<proteinExistence type="predicted"/>
<sequence length="123" mass="13882">MDLDLTKCCNCGKEFSKQKKSYGRRSLGASAKLKKIDKTLKDIIEEEFTVKITPDSKNQRFLCESCSWMLVSMAKSSVAKQEALERLKGATGGRQEITESGTYSKEDKKTKNCFSTKANNFIY</sequence>
<reference evidence="1" key="1">
    <citation type="journal article" date="2019" name="bioRxiv">
        <title>The Genome of the Zebra Mussel, Dreissena polymorpha: A Resource for Invasive Species Research.</title>
        <authorList>
            <person name="McCartney M.A."/>
            <person name="Auch B."/>
            <person name="Kono T."/>
            <person name="Mallez S."/>
            <person name="Zhang Y."/>
            <person name="Obille A."/>
            <person name="Becker A."/>
            <person name="Abrahante J.E."/>
            <person name="Garbe J."/>
            <person name="Badalamenti J.P."/>
            <person name="Herman A."/>
            <person name="Mangelson H."/>
            <person name="Liachko I."/>
            <person name="Sullivan S."/>
            <person name="Sone E.D."/>
            <person name="Koren S."/>
            <person name="Silverstein K.A.T."/>
            <person name="Beckman K.B."/>
            <person name="Gohl D.M."/>
        </authorList>
    </citation>
    <scope>NUCLEOTIDE SEQUENCE</scope>
    <source>
        <strain evidence="1">Duluth1</strain>
        <tissue evidence="1">Whole animal</tissue>
    </source>
</reference>
<dbReference type="EMBL" id="JAIWYP010000004">
    <property type="protein sequence ID" value="KAH3839383.1"/>
    <property type="molecule type" value="Genomic_DNA"/>
</dbReference>